<dbReference type="InterPro" id="IPR044068">
    <property type="entry name" value="CB"/>
</dbReference>
<accession>A0ABT5VY32</accession>
<dbReference type="Gene3D" id="1.10.443.10">
    <property type="entry name" value="Intergrase catalytic core"/>
    <property type="match status" value="1"/>
</dbReference>
<dbReference type="SUPFAM" id="SSF56349">
    <property type="entry name" value="DNA breaking-rejoining enzymes"/>
    <property type="match status" value="1"/>
</dbReference>
<evidence type="ECO:0000256" key="1">
    <source>
        <dbReference type="ARBA" id="ARBA00008857"/>
    </source>
</evidence>
<evidence type="ECO:0000256" key="5">
    <source>
        <dbReference type="PROSITE-ProRule" id="PRU01248"/>
    </source>
</evidence>
<dbReference type="InterPro" id="IPR013762">
    <property type="entry name" value="Integrase-like_cat_sf"/>
</dbReference>
<evidence type="ECO:0000313" key="9">
    <source>
        <dbReference type="Proteomes" id="UP001528920"/>
    </source>
</evidence>
<evidence type="ECO:0000313" key="8">
    <source>
        <dbReference type="EMBL" id="MDE5420324.1"/>
    </source>
</evidence>
<sequence length="363" mass="42703">MSIEIHLSPDTHRNKEIVVIQFDYSSEIVGLLRQHFPAQWSQTKKCWWIARKDFDYNKFKEIFSNTAKISLPHKKQKDIVKEQILPSNYLEKLQRLRYSDSTIKTYSKYFRDFKAAFKNIDIDDLGPEEINDYLSDLISKRKMSTSQQNQRINSIKFYYEKVLLRKKLYYHIDRPRKESKLPKVLSKTEIKSIISNCNNLKHKCILSVIYSAGLRRNELINLKITDIISDRGLICIQAAKGKKNRYTLLSKELTQSLRLYYKEYQPQIWLFEGIKPGTQYSASSIVNILRRACYKSKISRRITPHMLRHSFATHLLEQGTDLRYIQSLLGHSSPKTTEIYTHVSNQNLSLIKNPIDDILNDST</sequence>
<evidence type="ECO:0000256" key="4">
    <source>
        <dbReference type="ARBA" id="ARBA00023172"/>
    </source>
</evidence>
<dbReference type="InterPro" id="IPR002104">
    <property type="entry name" value="Integrase_catalytic"/>
</dbReference>
<reference evidence="8 9" key="1">
    <citation type="submission" date="2022-01" db="EMBL/GenBank/DDBJ databases">
        <title>Labilibaculum sp. nov, a marine bacterium isolated from Antarctica.</title>
        <authorList>
            <person name="Dai W."/>
        </authorList>
    </citation>
    <scope>NUCLEOTIDE SEQUENCE [LARGE SCALE GENOMIC DNA]</scope>
    <source>
        <strain evidence="8 9">DW002</strain>
    </source>
</reference>
<dbReference type="PROSITE" id="PS51898">
    <property type="entry name" value="TYR_RECOMBINASE"/>
    <property type="match status" value="1"/>
</dbReference>
<organism evidence="8 9">
    <name type="scientific">Paralabilibaculum antarcticum</name>
    <dbReference type="NCBI Taxonomy" id="2912572"/>
    <lineage>
        <taxon>Bacteria</taxon>
        <taxon>Pseudomonadati</taxon>
        <taxon>Bacteroidota</taxon>
        <taxon>Bacteroidia</taxon>
        <taxon>Marinilabiliales</taxon>
        <taxon>Marinifilaceae</taxon>
        <taxon>Paralabilibaculum</taxon>
    </lineage>
</organism>
<evidence type="ECO:0000259" key="7">
    <source>
        <dbReference type="PROSITE" id="PS51900"/>
    </source>
</evidence>
<dbReference type="PANTHER" id="PTHR30349:SF64">
    <property type="entry name" value="PROPHAGE INTEGRASE INTD-RELATED"/>
    <property type="match status" value="1"/>
</dbReference>
<dbReference type="Gene3D" id="1.10.150.130">
    <property type="match status" value="1"/>
</dbReference>
<dbReference type="PANTHER" id="PTHR30349">
    <property type="entry name" value="PHAGE INTEGRASE-RELATED"/>
    <property type="match status" value="1"/>
</dbReference>
<proteinExistence type="inferred from homology"/>
<keyword evidence="9" id="KW-1185">Reference proteome</keyword>
<dbReference type="RefSeq" id="WP_275111655.1">
    <property type="nucleotide sequence ID" value="NZ_JAKJSC010000009.1"/>
</dbReference>
<dbReference type="InterPro" id="IPR011010">
    <property type="entry name" value="DNA_brk_join_enz"/>
</dbReference>
<keyword evidence="3 5" id="KW-0238">DNA-binding</keyword>
<feature type="domain" description="Core-binding (CB)" evidence="7">
    <location>
        <begin position="80"/>
        <end position="163"/>
    </location>
</feature>
<dbReference type="InterPro" id="IPR004107">
    <property type="entry name" value="Integrase_SAM-like_N"/>
</dbReference>
<evidence type="ECO:0000256" key="2">
    <source>
        <dbReference type="ARBA" id="ARBA00022908"/>
    </source>
</evidence>
<keyword evidence="4" id="KW-0233">DNA recombination</keyword>
<dbReference type="PROSITE" id="PS51900">
    <property type="entry name" value="CB"/>
    <property type="match status" value="1"/>
</dbReference>
<comment type="similarity">
    <text evidence="1">Belongs to the 'phage' integrase family.</text>
</comment>
<dbReference type="Pfam" id="PF13495">
    <property type="entry name" value="Phage_int_SAM_4"/>
    <property type="match status" value="1"/>
</dbReference>
<evidence type="ECO:0000259" key="6">
    <source>
        <dbReference type="PROSITE" id="PS51898"/>
    </source>
</evidence>
<evidence type="ECO:0000256" key="3">
    <source>
        <dbReference type="ARBA" id="ARBA00023125"/>
    </source>
</evidence>
<keyword evidence="2" id="KW-0229">DNA integration</keyword>
<dbReference type="Proteomes" id="UP001528920">
    <property type="component" value="Unassembled WGS sequence"/>
</dbReference>
<name>A0ABT5VY32_9BACT</name>
<dbReference type="InterPro" id="IPR050090">
    <property type="entry name" value="Tyrosine_recombinase_XerCD"/>
</dbReference>
<protein>
    <submittedName>
        <fullName evidence="8">Tyrosine-type recombinase/integrase</fullName>
    </submittedName>
</protein>
<dbReference type="EMBL" id="JAKJSC010000009">
    <property type="protein sequence ID" value="MDE5420324.1"/>
    <property type="molecule type" value="Genomic_DNA"/>
</dbReference>
<dbReference type="InterPro" id="IPR010998">
    <property type="entry name" value="Integrase_recombinase_N"/>
</dbReference>
<comment type="caution">
    <text evidence="8">The sequence shown here is derived from an EMBL/GenBank/DDBJ whole genome shotgun (WGS) entry which is preliminary data.</text>
</comment>
<dbReference type="Pfam" id="PF00589">
    <property type="entry name" value="Phage_integrase"/>
    <property type="match status" value="1"/>
</dbReference>
<gene>
    <name evidence="8" type="ORF">L3049_20210</name>
</gene>
<feature type="domain" description="Tyr recombinase" evidence="6">
    <location>
        <begin position="180"/>
        <end position="353"/>
    </location>
</feature>